<gene>
    <name evidence="9" type="ORF">H131_07898</name>
</gene>
<dbReference type="AlphaFoldDB" id="R7ZH08"/>
<evidence type="ECO:0000256" key="6">
    <source>
        <dbReference type="ARBA" id="ARBA00023136"/>
    </source>
</evidence>
<evidence type="ECO:0000313" key="9">
    <source>
        <dbReference type="EMBL" id="EON73385.1"/>
    </source>
</evidence>
<protein>
    <submittedName>
        <fullName evidence="9">Membrane-bound acyltransferase YfiQ</fullName>
    </submittedName>
</protein>
<keyword evidence="9" id="KW-0012">Acyltransferase</keyword>
<dbReference type="PANTHER" id="PTHR40074">
    <property type="entry name" value="O-ACETYLTRANSFERASE WECH"/>
    <property type="match status" value="1"/>
</dbReference>
<evidence type="ECO:0000256" key="3">
    <source>
        <dbReference type="ARBA" id="ARBA00022475"/>
    </source>
</evidence>
<dbReference type="RefSeq" id="WP_010858533.1">
    <property type="nucleotide sequence ID" value="NZ_KB933398.1"/>
</dbReference>
<dbReference type="eggNOG" id="COG3936">
    <property type="taxonomic scope" value="Bacteria"/>
</dbReference>
<organism evidence="9 10">
    <name type="scientific">Lysinibacillus sphaericus OT4b.31</name>
    <dbReference type="NCBI Taxonomy" id="1285586"/>
    <lineage>
        <taxon>Bacteria</taxon>
        <taxon>Bacillati</taxon>
        <taxon>Bacillota</taxon>
        <taxon>Bacilli</taxon>
        <taxon>Bacillales</taxon>
        <taxon>Bacillaceae</taxon>
        <taxon>Lysinibacillus</taxon>
    </lineage>
</organism>
<keyword evidence="5 7" id="KW-1133">Transmembrane helix</keyword>
<keyword evidence="3" id="KW-1003">Cell membrane</keyword>
<sequence>MKPVVKEIFLLRCVACLGIVLMHGVTLALDMYDMEESPLLFVLTSIQLALMFGTPLFIFISEFVIAYSYPNQLPKKFYDKRIKYIFIPFLFIGILDAALHSIGTNSGEFEKKVFLNLFEGDFHGYFIVIIFQFYFLHPLFVKYIVSKYPAYKVILTAFLINFGYLAFFNFLDLYEYFSYLPYAELEWSVLNRMPFPAWIAYFVTAYYCGRNYEIFLSWLHRFRYQLFVGFLFTLSSLLAIQFWGFITEIHSKRIDVILYTLSVAFLLFFIASKLQRMPRFMIFISRYSFGIYLLHPLFNILVKGFLSPYVEKLSIFSVVGISFFISTSCSIGVTYILNKWKFGAYLVGQIHHDVKTSATKAKQLLSHRS</sequence>
<feature type="transmembrane region" description="Helical" evidence="7">
    <location>
        <begin position="284"/>
        <end position="302"/>
    </location>
</feature>
<evidence type="ECO:0000313" key="10">
    <source>
        <dbReference type="Proteomes" id="UP000013911"/>
    </source>
</evidence>
<keyword evidence="4 7" id="KW-0812">Transmembrane</keyword>
<evidence type="ECO:0000256" key="7">
    <source>
        <dbReference type="SAM" id="Phobius"/>
    </source>
</evidence>
<feature type="transmembrane region" description="Helical" evidence="7">
    <location>
        <begin position="9"/>
        <end position="29"/>
    </location>
</feature>
<proteinExistence type="inferred from homology"/>
<name>R7ZH08_LYSSH</name>
<keyword evidence="6 7" id="KW-0472">Membrane</keyword>
<dbReference type="Pfam" id="PF01757">
    <property type="entry name" value="Acyl_transf_3"/>
    <property type="match status" value="1"/>
</dbReference>
<feature type="transmembrane region" description="Helical" evidence="7">
    <location>
        <begin position="224"/>
        <end position="244"/>
    </location>
</feature>
<evidence type="ECO:0000256" key="1">
    <source>
        <dbReference type="ARBA" id="ARBA00004651"/>
    </source>
</evidence>
<evidence type="ECO:0000256" key="2">
    <source>
        <dbReference type="ARBA" id="ARBA00007400"/>
    </source>
</evidence>
<accession>R7ZH08</accession>
<evidence type="ECO:0000256" key="4">
    <source>
        <dbReference type="ARBA" id="ARBA00022692"/>
    </source>
</evidence>
<dbReference type="GO" id="GO:0005886">
    <property type="term" value="C:plasma membrane"/>
    <property type="evidence" value="ECO:0007669"/>
    <property type="project" value="UniProtKB-SubCell"/>
</dbReference>
<feature type="transmembrane region" description="Helical" evidence="7">
    <location>
        <begin position="314"/>
        <end position="337"/>
    </location>
</feature>
<evidence type="ECO:0000259" key="8">
    <source>
        <dbReference type="Pfam" id="PF01757"/>
    </source>
</evidence>
<feature type="transmembrane region" description="Helical" evidence="7">
    <location>
        <begin position="122"/>
        <end position="141"/>
    </location>
</feature>
<dbReference type="InterPro" id="IPR002656">
    <property type="entry name" value="Acyl_transf_3_dom"/>
</dbReference>
<comment type="caution">
    <text evidence="9">The sequence shown here is derived from an EMBL/GenBank/DDBJ whole genome shotgun (WGS) entry which is preliminary data.</text>
</comment>
<feature type="transmembrane region" description="Helical" evidence="7">
    <location>
        <begin position="153"/>
        <end position="171"/>
    </location>
</feature>
<dbReference type="GO" id="GO:0009246">
    <property type="term" value="P:enterobacterial common antigen biosynthetic process"/>
    <property type="evidence" value="ECO:0007669"/>
    <property type="project" value="TreeGrafter"/>
</dbReference>
<dbReference type="GO" id="GO:0016413">
    <property type="term" value="F:O-acetyltransferase activity"/>
    <property type="evidence" value="ECO:0007669"/>
    <property type="project" value="TreeGrafter"/>
</dbReference>
<comment type="similarity">
    <text evidence="2">Belongs to the acyltransferase 3 family.</text>
</comment>
<feature type="domain" description="Acyltransferase 3" evidence="8">
    <location>
        <begin position="10"/>
        <end position="330"/>
    </location>
</feature>
<evidence type="ECO:0000256" key="5">
    <source>
        <dbReference type="ARBA" id="ARBA00022989"/>
    </source>
</evidence>
<dbReference type="PANTHER" id="PTHR40074:SF2">
    <property type="entry name" value="O-ACETYLTRANSFERASE WECH"/>
    <property type="match status" value="1"/>
</dbReference>
<comment type="subcellular location">
    <subcellularLocation>
        <location evidence="1">Cell membrane</location>
        <topology evidence="1">Multi-pass membrane protein</topology>
    </subcellularLocation>
</comment>
<dbReference type="PATRIC" id="fig|1285586.5.peg.1602"/>
<reference evidence="9 10" key="1">
    <citation type="submission" date="2013-04" db="EMBL/GenBank/DDBJ databases">
        <title>Draft genome of the heavy metal tolerant bacterium Lysinibacillus sphaericus strain OT4b.31.</title>
        <authorList>
            <person name="Pena-Montenegro T.D."/>
            <person name="Dussan J."/>
        </authorList>
    </citation>
    <scope>NUCLEOTIDE SEQUENCE [LARGE SCALE GENOMIC DNA]</scope>
    <source>
        <strain evidence="9 10">OT4b.31</strain>
    </source>
</reference>
<feature type="transmembrane region" description="Helical" evidence="7">
    <location>
        <begin position="195"/>
        <end position="212"/>
    </location>
</feature>
<feature type="transmembrane region" description="Helical" evidence="7">
    <location>
        <begin position="82"/>
        <end position="102"/>
    </location>
</feature>
<dbReference type="EMBL" id="AQPX01000013">
    <property type="protein sequence ID" value="EON73385.1"/>
    <property type="molecule type" value="Genomic_DNA"/>
</dbReference>
<feature type="transmembrane region" description="Helical" evidence="7">
    <location>
        <begin position="49"/>
        <end position="70"/>
    </location>
</feature>
<keyword evidence="9" id="KW-0808">Transferase</keyword>
<dbReference type="Proteomes" id="UP000013911">
    <property type="component" value="Unassembled WGS sequence"/>
</dbReference>
<dbReference type="OrthoDB" id="65129at2"/>
<feature type="transmembrane region" description="Helical" evidence="7">
    <location>
        <begin position="256"/>
        <end position="272"/>
    </location>
</feature>
<dbReference type="HOGENOM" id="CLU_064947_0_0_9"/>